<dbReference type="GO" id="GO:0015935">
    <property type="term" value="C:small ribosomal subunit"/>
    <property type="evidence" value="ECO:0007669"/>
    <property type="project" value="TreeGrafter"/>
</dbReference>
<evidence type="ECO:0000256" key="1">
    <source>
        <dbReference type="ARBA" id="ARBA00004173"/>
    </source>
</evidence>
<dbReference type="InterPro" id="IPR001209">
    <property type="entry name" value="Ribosomal_uS14"/>
</dbReference>
<dbReference type="FunFam" id="1.10.287.1480:FF:000001">
    <property type="entry name" value="30S ribosomal protein S14"/>
    <property type="match status" value="1"/>
</dbReference>
<evidence type="ECO:0000256" key="4">
    <source>
        <dbReference type="ARBA" id="ARBA00023128"/>
    </source>
</evidence>
<dbReference type="GO" id="GO:0005739">
    <property type="term" value="C:mitochondrion"/>
    <property type="evidence" value="ECO:0007669"/>
    <property type="project" value="UniProtKB-SubCell"/>
</dbReference>
<organism evidence="8">
    <name type="scientific">Pyramimonas parkeae</name>
    <dbReference type="NCBI Taxonomy" id="36894"/>
    <lineage>
        <taxon>Eukaryota</taxon>
        <taxon>Viridiplantae</taxon>
        <taxon>Chlorophyta</taxon>
        <taxon>Pyramimonadophyceae</taxon>
        <taxon>Pyramimonadales</taxon>
        <taxon>Pyramimonadaceae</taxon>
        <taxon>Pyramimonas</taxon>
        <taxon>Pyramimonas subgen. Trichocystis</taxon>
    </lineage>
</organism>
<keyword evidence="3 8" id="KW-0689">Ribosomal protein</keyword>
<dbReference type="EMBL" id="KX013547">
    <property type="protein sequence ID" value="ANA57045.1"/>
    <property type="molecule type" value="Genomic_DNA"/>
</dbReference>
<dbReference type="GO" id="GO:0006412">
    <property type="term" value="P:translation"/>
    <property type="evidence" value="ECO:0007669"/>
    <property type="project" value="InterPro"/>
</dbReference>
<dbReference type="SUPFAM" id="SSF57716">
    <property type="entry name" value="Glucocorticoid receptor-like (DNA-binding domain)"/>
    <property type="match status" value="1"/>
</dbReference>
<dbReference type="PANTHER" id="PTHR19836:SF30">
    <property type="entry name" value="RIBOSOMAL PROTEIN S14"/>
    <property type="match status" value="1"/>
</dbReference>
<reference evidence="8" key="1">
    <citation type="journal article" date="2017" name="J. Phycol.">
        <title>Complete mitochondrial genomes of prasinophyte algae Pyramimonas parkeae and Cymbomonas tetramitiformis.</title>
        <authorList>
            <person name="Satjarak A."/>
            <person name="Burns J.A."/>
            <person name="Kim E."/>
            <person name="Graham L.E."/>
        </authorList>
    </citation>
    <scope>NUCLEOTIDE SEQUENCE</scope>
    <source>
        <strain evidence="8">NIES254</strain>
    </source>
</reference>
<dbReference type="PROSITE" id="PS00527">
    <property type="entry name" value="RIBOSOMAL_S14"/>
    <property type="match status" value="1"/>
</dbReference>
<dbReference type="InterPro" id="IPR018271">
    <property type="entry name" value="Ribosomal_uS14_CS"/>
</dbReference>
<dbReference type="Pfam" id="PF00253">
    <property type="entry name" value="Ribosomal_S14"/>
    <property type="match status" value="1"/>
</dbReference>
<sequence length="99" mass="11687">MKNSRHIDQYRRQLFSKNEVKRLLYKAIAKDISLNNKIREKAICKLMSYPKNASITRLQNRCIITGRSRGVYQRFKLSRLSFRRLAVKGLIPGVFKASW</sequence>
<name>A0A1S5R1T7_9CHLO</name>
<evidence type="ECO:0000256" key="7">
    <source>
        <dbReference type="ARBA" id="ARBA00042804"/>
    </source>
</evidence>
<keyword evidence="5" id="KW-0687">Ribonucleoprotein</keyword>
<dbReference type="GO" id="GO:0003735">
    <property type="term" value="F:structural constituent of ribosome"/>
    <property type="evidence" value="ECO:0007669"/>
    <property type="project" value="InterPro"/>
</dbReference>
<dbReference type="NCBIfam" id="NF006477">
    <property type="entry name" value="PRK08881.1"/>
    <property type="match status" value="1"/>
</dbReference>
<comment type="subcellular location">
    <subcellularLocation>
        <location evidence="1">Mitochondrion</location>
    </subcellularLocation>
</comment>
<dbReference type="AlphaFoldDB" id="A0A1S5R1T7"/>
<dbReference type="PANTHER" id="PTHR19836">
    <property type="entry name" value="30S RIBOSOMAL PROTEIN S14"/>
    <property type="match status" value="1"/>
</dbReference>
<comment type="similarity">
    <text evidence="2">Belongs to the universal ribosomal protein uS14 family.</text>
</comment>
<geneLocation type="mitochondrion" evidence="8"/>
<keyword evidence="4 8" id="KW-0496">Mitochondrion</keyword>
<accession>A0A1S5R1T7</accession>
<evidence type="ECO:0000256" key="2">
    <source>
        <dbReference type="ARBA" id="ARBA00009083"/>
    </source>
</evidence>
<evidence type="ECO:0000313" key="8">
    <source>
        <dbReference type="EMBL" id="ANA57045.1"/>
    </source>
</evidence>
<gene>
    <name evidence="8" type="primary">rps14</name>
</gene>
<evidence type="ECO:0000256" key="3">
    <source>
        <dbReference type="ARBA" id="ARBA00022980"/>
    </source>
</evidence>
<protein>
    <recommendedName>
        <fullName evidence="6">Small ribosomal subunit protein uS14m</fullName>
    </recommendedName>
    <alternativeName>
        <fullName evidence="7">Ribosomal protein S14, mitochondrial</fullName>
    </alternativeName>
</protein>
<evidence type="ECO:0000256" key="5">
    <source>
        <dbReference type="ARBA" id="ARBA00023274"/>
    </source>
</evidence>
<dbReference type="Gene3D" id="1.10.287.1480">
    <property type="match status" value="1"/>
</dbReference>
<proteinExistence type="inferred from homology"/>
<evidence type="ECO:0000256" key="6">
    <source>
        <dbReference type="ARBA" id="ARBA00040774"/>
    </source>
</evidence>